<dbReference type="Proteomes" id="UP000800235">
    <property type="component" value="Unassembled WGS sequence"/>
</dbReference>
<gene>
    <name evidence="7" type="ORF">EJ08DRAFT_431787</name>
</gene>
<dbReference type="OrthoDB" id="10267969at2759"/>
<comment type="caution">
    <text evidence="7">The sequence shown here is derived from an EMBL/GenBank/DDBJ whole genome shotgun (WGS) entry which is preliminary data.</text>
</comment>
<dbReference type="PANTHER" id="PTHR11266">
    <property type="entry name" value="PEROXISOMAL MEMBRANE PROTEIN 2, PXMP2 MPV17"/>
    <property type="match status" value="1"/>
</dbReference>
<keyword evidence="5" id="KW-0472">Membrane</keyword>
<organism evidence="7 8">
    <name type="scientific">Tothia fuscella</name>
    <dbReference type="NCBI Taxonomy" id="1048955"/>
    <lineage>
        <taxon>Eukaryota</taxon>
        <taxon>Fungi</taxon>
        <taxon>Dikarya</taxon>
        <taxon>Ascomycota</taxon>
        <taxon>Pezizomycotina</taxon>
        <taxon>Dothideomycetes</taxon>
        <taxon>Pleosporomycetidae</taxon>
        <taxon>Venturiales</taxon>
        <taxon>Cylindrosympodiaceae</taxon>
        <taxon>Tothia</taxon>
    </lineage>
</organism>
<evidence type="ECO:0000256" key="4">
    <source>
        <dbReference type="ARBA" id="ARBA00022989"/>
    </source>
</evidence>
<dbReference type="AlphaFoldDB" id="A0A9P4P0T4"/>
<keyword evidence="8" id="KW-1185">Reference proteome</keyword>
<evidence type="ECO:0000256" key="3">
    <source>
        <dbReference type="ARBA" id="ARBA00022692"/>
    </source>
</evidence>
<evidence type="ECO:0000256" key="6">
    <source>
        <dbReference type="RuleBase" id="RU363053"/>
    </source>
</evidence>
<dbReference type="EMBL" id="MU007015">
    <property type="protein sequence ID" value="KAF2434833.1"/>
    <property type="molecule type" value="Genomic_DNA"/>
</dbReference>
<dbReference type="Pfam" id="PF04117">
    <property type="entry name" value="Mpv17_PMP22"/>
    <property type="match status" value="1"/>
</dbReference>
<protein>
    <submittedName>
        <fullName evidence="7">Uncharacterized protein</fullName>
    </submittedName>
</protein>
<dbReference type="PANTHER" id="PTHR11266:SF80">
    <property type="entry name" value="PEROXISOMAL MEMBRANE PROTEIN 2"/>
    <property type="match status" value="1"/>
</dbReference>
<sequence length="185" mass="20236">MAMLDTVVQGVCLSIFSNVLAQIIDAYQKNTSYTNINLTPILQFVTYTILNTPINIVWQDLLESWFPSSQPAAEIAKSNEKPTVAAKKQGLSIQNTLAKFALDQSLGALINIPLFIGIMGMLKGQGVDQIVNTVKADFWDIYTSGAKLWPAVSLISFAAIPPNKRVIFGSIAGVVWNVYLSLKSR</sequence>
<accession>A0A9P4P0T4</accession>
<dbReference type="InterPro" id="IPR007248">
    <property type="entry name" value="Mpv17_PMP22"/>
</dbReference>
<proteinExistence type="inferred from homology"/>
<evidence type="ECO:0000313" key="7">
    <source>
        <dbReference type="EMBL" id="KAF2434833.1"/>
    </source>
</evidence>
<comment type="similarity">
    <text evidence="2 6">Belongs to the peroxisomal membrane protein PXMP2/4 family.</text>
</comment>
<keyword evidence="3" id="KW-0812">Transmembrane</keyword>
<evidence type="ECO:0000256" key="1">
    <source>
        <dbReference type="ARBA" id="ARBA00004141"/>
    </source>
</evidence>
<comment type="subcellular location">
    <subcellularLocation>
        <location evidence="1">Membrane</location>
        <topology evidence="1">Multi-pass membrane protein</topology>
    </subcellularLocation>
</comment>
<keyword evidence="4" id="KW-1133">Transmembrane helix</keyword>
<evidence type="ECO:0000256" key="5">
    <source>
        <dbReference type="ARBA" id="ARBA00023136"/>
    </source>
</evidence>
<evidence type="ECO:0000256" key="2">
    <source>
        <dbReference type="ARBA" id="ARBA00006824"/>
    </source>
</evidence>
<dbReference type="GO" id="GO:0005778">
    <property type="term" value="C:peroxisomal membrane"/>
    <property type="evidence" value="ECO:0007669"/>
    <property type="project" value="TreeGrafter"/>
</dbReference>
<reference evidence="7" key="1">
    <citation type="journal article" date="2020" name="Stud. Mycol.">
        <title>101 Dothideomycetes genomes: a test case for predicting lifestyles and emergence of pathogens.</title>
        <authorList>
            <person name="Haridas S."/>
            <person name="Albert R."/>
            <person name="Binder M."/>
            <person name="Bloem J."/>
            <person name="Labutti K."/>
            <person name="Salamov A."/>
            <person name="Andreopoulos B."/>
            <person name="Baker S."/>
            <person name="Barry K."/>
            <person name="Bills G."/>
            <person name="Bluhm B."/>
            <person name="Cannon C."/>
            <person name="Castanera R."/>
            <person name="Culley D."/>
            <person name="Daum C."/>
            <person name="Ezra D."/>
            <person name="Gonzalez J."/>
            <person name="Henrissat B."/>
            <person name="Kuo A."/>
            <person name="Liang C."/>
            <person name="Lipzen A."/>
            <person name="Lutzoni F."/>
            <person name="Magnuson J."/>
            <person name="Mondo S."/>
            <person name="Nolan M."/>
            <person name="Ohm R."/>
            <person name="Pangilinan J."/>
            <person name="Park H.-J."/>
            <person name="Ramirez L."/>
            <person name="Alfaro M."/>
            <person name="Sun H."/>
            <person name="Tritt A."/>
            <person name="Yoshinaga Y."/>
            <person name="Zwiers L.-H."/>
            <person name="Turgeon B."/>
            <person name="Goodwin S."/>
            <person name="Spatafora J."/>
            <person name="Crous P."/>
            <person name="Grigoriev I."/>
        </authorList>
    </citation>
    <scope>NUCLEOTIDE SEQUENCE</scope>
    <source>
        <strain evidence="7">CBS 130266</strain>
    </source>
</reference>
<name>A0A9P4P0T4_9PEZI</name>
<evidence type="ECO:0000313" key="8">
    <source>
        <dbReference type="Proteomes" id="UP000800235"/>
    </source>
</evidence>